<keyword evidence="1" id="KW-0812">Transmembrane</keyword>
<name>A0A8J5GR04_ZINOF</name>
<evidence type="ECO:0000313" key="3">
    <source>
        <dbReference type="Proteomes" id="UP000734854"/>
    </source>
</evidence>
<evidence type="ECO:0008006" key="4">
    <source>
        <dbReference type="Google" id="ProtNLM"/>
    </source>
</evidence>
<comment type="caution">
    <text evidence="2">The sequence shown here is derived from an EMBL/GenBank/DDBJ whole genome shotgun (WGS) entry which is preliminary data.</text>
</comment>
<dbReference type="Proteomes" id="UP000734854">
    <property type="component" value="Unassembled WGS sequence"/>
</dbReference>
<evidence type="ECO:0000313" key="2">
    <source>
        <dbReference type="EMBL" id="KAG6511057.1"/>
    </source>
</evidence>
<accession>A0A8J5GR04</accession>
<dbReference type="AlphaFoldDB" id="A0A8J5GR04"/>
<protein>
    <recommendedName>
        <fullName evidence="4">Transmembrane protein</fullName>
    </recommendedName>
</protein>
<dbReference type="EMBL" id="JACMSC010000008">
    <property type="protein sequence ID" value="KAG6511057.1"/>
    <property type="molecule type" value="Genomic_DNA"/>
</dbReference>
<keyword evidence="1" id="KW-1133">Transmembrane helix</keyword>
<feature type="transmembrane region" description="Helical" evidence="1">
    <location>
        <begin position="13"/>
        <end position="34"/>
    </location>
</feature>
<reference evidence="2 3" key="1">
    <citation type="submission" date="2020-08" db="EMBL/GenBank/DDBJ databases">
        <title>Plant Genome Project.</title>
        <authorList>
            <person name="Zhang R.-G."/>
        </authorList>
    </citation>
    <scope>NUCLEOTIDE SEQUENCE [LARGE SCALE GENOMIC DNA]</scope>
    <source>
        <tissue evidence="2">Rhizome</tissue>
    </source>
</reference>
<sequence length="73" mass="7545">MEATGVLQSLGGEAMYCVVVACLSIVSWIIFSYVDDDAQQRPRKRRPCSACGGGGSGGCGTCSYPVSSGTLYA</sequence>
<organism evidence="2 3">
    <name type="scientific">Zingiber officinale</name>
    <name type="common">Ginger</name>
    <name type="synonym">Amomum zingiber</name>
    <dbReference type="NCBI Taxonomy" id="94328"/>
    <lineage>
        <taxon>Eukaryota</taxon>
        <taxon>Viridiplantae</taxon>
        <taxon>Streptophyta</taxon>
        <taxon>Embryophyta</taxon>
        <taxon>Tracheophyta</taxon>
        <taxon>Spermatophyta</taxon>
        <taxon>Magnoliopsida</taxon>
        <taxon>Liliopsida</taxon>
        <taxon>Zingiberales</taxon>
        <taxon>Zingiberaceae</taxon>
        <taxon>Zingiber</taxon>
    </lineage>
</organism>
<keyword evidence="1" id="KW-0472">Membrane</keyword>
<proteinExistence type="predicted"/>
<keyword evidence="3" id="KW-1185">Reference proteome</keyword>
<gene>
    <name evidence="2" type="ORF">ZIOFF_029106</name>
</gene>
<evidence type="ECO:0000256" key="1">
    <source>
        <dbReference type="SAM" id="Phobius"/>
    </source>
</evidence>